<name>A0A538TN06_UNCEI</name>
<organism evidence="2 3">
    <name type="scientific">Eiseniibacteriota bacterium</name>
    <dbReference type="NCBI Taxonomy" id="2212470"/>
    <lineage>
        <taxon>Bacteria</taxon>
        <taxon>Candidatus Eiseniibacteriota</taxon>
    </lineage>
</organism>
<dbReference type="SUPFAM" id="SSF102114">
    <property type="entry name" value="Radical SAM enzymes"/>
    <property type="match status" value="1"/>
</dbReference>
<dbReference type="Pfam" id="PF17820">
    <property type="entry name" value="PDZ_6"/>
    <property type="match status" value="1"/>
</dbReference>
<dbReference type="Pfam" id="PF19238">
    <property type="entry name" value="Radical_SAM_2"/>
    <property type="match status" value="1"/>
</dbReference>
<dbReference type="AlphaFoldDB" id="A0A538TN06"/>
<sequence>MIGLSDPFTIAKIESGGLAARLGLRAGERILEINGVALNDEIDFGAQISEERLLLRILGKDGVERQVAGEREYGVSFGAEFEARQPKRCHNNCVFCFVYQHPKGVRRELLIKDDDYVFSFVHGNFITLTNLSEADFQRILDERLSPLYVSVHATDPDVRIRLMKNPKSGQILKQIDRLAAAGIDLHTQLVVCPGINDGAVLTQSIAELGERHPRVKTIAVVPVGLTKHRARLPDLRPFTSEDARASLEIVHQHQATFRKRSRSRVVFAADEMYVLAGEPVPSARAYEGFPQLENGIGMLRATIDQWMDGRDEIRARNGSRERVAVVTGTSAAPTLERLLSDRPPGSVDASICVVTNDYFGDSVTVSGLLVGADIERALVAHGPADRVLLPPNCLKEREIFLDDRTRGDLEQRLGVPVQIGFDSPVGP</sequence>
<dbReference type="Gene3D" id="2.30.42.10">
    <property type="match status" value="1"/>
</dbReference>
<protein>
    <submittedName>
        <fullName evidence="2">DUF512 domain-containing protein</fullName>
    </submittedName>
</protein>
<dbReference type="InterPro" id="IPR041489">
    <property type="entry name" value="PDZ_6"/>
</dbReference>
<accession>A0A538TN06</accession>
<comment type="caution">
    <text evidence="2">The sequence shown here is derived from an EMBL/GenBank/DDBJ whole genome shotgun (WGS) entry which is preliminary data.</text>
</comment>
<dbReference type="InterPro" id="IPR007549">
    <property type="entry name" value="DUF512"/>
</dbReference>
<dbReference type="EMBL" id="VBOZ01000015">
    <property type="protein sequence ID" value="TMQ65009.1"/>
    <property type="molecule type" value="Genomic_DNA"/>
</dbReference>
<proteinExistence type="predicted"/>
<reference evidence="2 3" key="1">
    <citation type="journal article" date="2019" name="Nat. Microbiol.">
        <title>Mediterranean grassland soil C-N compound turnover is dependent on rainfall and depth, and is mediated by genomically divergent microorganisms.</title>
        <authorList>
            <person name="Diamond S."/>
            <person name="Andeer P.F."/>
            <person name="Li Z."/>
            <person name="Crits-Christoph A."/>
            <person name="Burstein D."/>
            <person name="Anantharaman K."/>
            <person name="Lane K.R."/>
            <person name="Thomas B.C."/>
            <person name="Pan C."/>
            <person name="Northen T.R."/>
            <person name="Banfield J.F."/>
        </authorList>
    </citation>
    <scope>NUCLEOTIDE SEQUENCE [LARGE SCALE GENOMIC DNA]</scope>
    <source>
        <strain evidence="2">WS_9</strain>
    </source>
</reference>
<dbReference type="SUPFAM" id="SSF50156">
    <property type="entry name" value="PDZ domain-like"/>
    <property type="match status" value="1"/>
</dbReference>
<dbReference type="InterPro" id="IPR036034">
    <property type="entry name" value="PDZ_sf"/>
</dbReference>
<evidence type="ECO:0000313" key="3">
    <source>
        <dbReference type="Proteomes" id="UP000317691"/>
    </source>
</evidence>
<dbReference type="Gene3D" id="3.20.20.70">
    <property type="entry name" value="Aldolase class I"/>
    <property type="match status" value="1"/>
</dbReference>
<dbReference type="PROSITE" id="PS50106">
    <property type="entry name" value="PDZ"/>
    <property type="match status" value="1"/>
</dbReference>
<gene>
    <name evidence="2" type="ORF">E6K79_05795</name>
</gene>
<feature type="domain" description="PDZ" evidence="1">
    <location>
        <begin position="1"/>
        <end position="40"/>
    </location>
</feature>
<dbReference type="InterPro" id="IPR013785">
    <property type="entry name" value="Aldolase_TIM"/>
</dbReference>
<dbReference type="InterPro" id="IPR001478">
    <property type="entry name" value="PDZ"/>
</dbReference>
<dbReference type="InterPro" id="IPR058240">
    <property type="entry name" value="rSAM_sf"/>
</dbReference>
<dbReference type="Proteomes" id="UP000317691">
    <property type="component" value="Unassembled WGS sequence"/>
</dbReference>
<evidence type="ECO:0000313" key="2">
    <source>
        <dbReference type="EMBL" id="TMQ65009.1"/>
    </source>
</evidence>
<dbReference type="Pfam" id="PF04459">
    <property type="entry name" value="DUF512"/>
    <property type="match status" value="1"/>
</dbReference>
<evidence type="ECO:0000259" key="1">
    <source>
        <dbReference type="PROSITE" id="PS50106"/>
    </source>
</evidence>
<dbReference type="InterPro" id="IPR045375">
    <property type="entry name" value="Put_radical_SAM-like_N"/>
</dbReference>